<organism evidence="2 3">
    <name type="scientific">Leptonema illini</name>
    <dbReference type="NCBI Taxonomy" id="183"/>
    <lineage>
        <taxon>Bacteria</taxon>
        <taxon>Pseudomonadati</taxon>
        <taxon>Spirochaetota</taxon>
        <taxon>Spirochaetia</taxon>
        <taxon>Leptospirales</taxon>
        <taxon>Leptospiraceae</taxon>
        <taxon>Leptonema</taxon>
    </lineage>
</organism>
<comment type="caution">
    <text evidence="2">The sequence shown here is derived from an EMBL/GenBank/DDBJ whole genome shotgun (WGS) entry which is preliminary data.</text>
</comment>
<accession>A0A833H3H5</accession>
<dbReference type="AlphaFoldDB" id="A0A833H3H5"/>
<feature type="chain" id="PRO_5032769398" description="Lipoprotein" evidence="1">
    <location>
        <begin position="20"/>
        <end position="84"/>
    </location>
</feature>
<name>A0A833H3H5_9LEPT</name>
<dbReference type="PROSITE" id="PS51257">
    <property type="entry name" value="PROKAR_LIPOPROTEIN"/>
    <property type="match status" value="1"/>
</dbReference>
<reference evidence="2 3" key="1">
    <citation type="submission" date="2019-10" db="EMBL/GenBank/DDBJ databases">
        <title>Extracellular Electron Transfer in a Candidatus Methanoperedens spp. Enrichment Culture.</title>
        <authorList>
            <person name="Berger S."/>
            <person name="Rangel Shaw D."/>
            <person name="Berben T."/>
            <person name="In 'T Zandt M."/>
            <person name="Frank J."/>
            <person name="Reimann J."/>
            <person name="Jetten M.S.M."/>
            <person name="Welte C.U."/>
        </authorList>
    </citation>
    <scope>NUCLEOTIDE SEQUENCE [LARGE SCALE GENOMIC DNA]</scope>
    <source>
        <strain evidence="2">SB12</strain>
    </source>
</reference>
<dbReference type="EMBL" id="WBUI01000004">
    <property type="protein sequence ID" value="KAB2933982.1"/>
    <property type="molecule type" value="Genomic_DNA"/>
</dbReference>
<protein>
    <recommendedName>
        <fullName evidence="4">Lipoprotein</fullName>
    </recommendedName>
</protein>
<evidence type="ECO:0000256" key="1">
    <source>
        <dbReference type="SAM" id="SignalP"/>
    </source>
</evidence>
<keyword evidence="1" id="KW-0732">Signal</keyword>
<gene>
    <name evidence="2" type="ORF">F9K24_05815</name>
</gene>
<dbReference type="Proteomes" id="UP000460298">
    <property type="component" value="Unassembled WGS sequence"/>
</dbReference>
<evidence type="ECO:0000313" key="3">
    <source>
        <dbReference type="Proteomes" id="UP000460298"/>
    </source>
</evidence>
<dbReference type="OrthoDB" id="9953099at2"/>
<dbReference type="RefSeq" id="WP_002770560.1">
    <property type="nucleotide sequence ID" value="NZ_JQDG01000024.1"/>
</dbReference>
<proteinExistence type="predicted"/>
<feature type="signal peptide" evidence="1">
    <location>
        <begin position="1"/>
        <end position="19"/>
    </location>
</feature>
<sequence>MKKITVLFVFSVLSLVACGKGGDSKATSDEGCQGISAMDAKMKCENNSVMFCSSYSNYKWQETQKCDAGKTCFIAEDGKSGGCK</sequence>
<evidence type="ECO:0000313" key="2">
    <source>
        <dbReference type="EMBL" id="KAB2933982.1"/>
    </source>
</evidence>
<evidence type="ECO:0008006" key="4">
    <source>
        <dbReference type="Google" id="ProtNLM"/>
    </source>
</evidence>